<evidence type="ECO:0000313" key="4">
    <source>
        <dbReference type="EMBL" id="GEO39221.1"/>
    </source>
</evidence>
<accession>A0A512DRV7</accession>
<dbReference type="InterPro" id="IPR008272">
    <property type="entry name" value="HB-CoA_thioesterase_AS"/>
</dbReference>
<dbReference type="InterPro" id="IPR014166">
    <property type="entry name" value="Tol-Pal_acyl-CoA_thioesterase"/>
</dbReference>
<dbReference type="EMBL" id="BJYZ01000014">
    <property type="protein sequence ID" value="GEO39221.1"/>
    <property type="molecule type" value="Genomic_DNA"/>
</dbReference>
<dbReference type="RefSeq" id="WP_044432666.1">
    <property type="nucleotide sequence ID" value="NZ_BJYZ01000014.1"/>
</dbReference>
<dbReference type="GO" id="GO:0047617">
    <property type="term" value="F:fatty acyl-CoA hydrolase activity"/>
    <property type="evidence" value="ECO:0007669"/>
    <property type="project" value="TreeGrafter"/>
</dbReference>
<dbReference type="PANTHER" id="PTHR31793">
    <property type="entry name" value="4-HYDROXYBENZOYL-COA THIOESTERASE FAMILY MEMBER"/>
    <property type="match status" value="1"/>
</dbReference>
<sequence length="156" mass="17426">MGDPGGYLDGAVHRLPIRVYYEDTDAGGIVYHSNYLRFAERGRTEMLRALGSGHTDLVQSEGVAFAVRRCEIDFRWPARLDDLLEVETRIADIGGASIVFEQTIFIVADMAAKTERRLLVRILLTVFCLNPQGRPVRLPGPVRLALDDLQARDVIS</sequence>
<dbReference type="SUPFAM" id="SSF54637">
    <property type="entry name" value="Thioesterase/thiol ester dehydrase-isomerase"/>
    <property type="match status" value="1"/>
</dbReference>
<dbReference type="NCBIfam" id="TIGR02799">
    <property type="entry name" value="thio_ybgC"/>
    <property type="match status" value="1"/>
</dbReference>
<dbReference type="PIRSF" id="PIRSF003230">
    <property type="entry name" value="YbgC"/>
    <property type="match status" value="1"/>
</dbReference>
<dbReference type="InterPro" id="IPR006684">
    <property type="entry name" value="YbgC/YbaW"/>
</dbReference>
<dbReference type="Pfam" id="PF03061">
    <property type="entry name" value="4HBT"/>
    <property type="match status" value="1"/>
</dbReference>
<feature type="domain" description="Thioesterase" evidence="3">
    <location>
        <begin position="27"/>
        <end position="106"/>
    </location>
</feature>
<dbReference type="PANTHER" id="PTHR31793:SF37">
    <property type="entry name" value="ACYL-COA THIOESTER HYDROLASE YBGC"/>
    <property type="match status" value="1"/>
</dbReference>
<dbReference type="InterPro" id="IPR029069">
    <property type="entry name" value="HotDog_dom_sf"/>
</dbReference>
<dbReference type="OrthoDB" id="9808429at2"/>
<gene>
    <name evidence="4" type="ORF">SAE02_33690</name>
</gene>
<dbReference type="NCBIfam" id="TIGR00051">
    <property type="entry name" value="YbgC/FadM family acyl-CoA thioesterase"/>
    <property type="match status" value="1"/>
</dbReference>
<keyword evidence="2" id="KW-0378">Hydrolase</keyword>
<dbReference type="FunFam" id="3.10.129.10:FF:000004">
    <property type="entry name" value="Tol-pal system-associated acyl-CoA thioesterase"/>
    <property type="match status" value="1"/>
</dbReference>
<evidence type="ECO:0000256" key="2">
    <source>
        <dbReference type="ARBA" id="ARBA00022801"/>
    </source>
</evidence>
<dbReference type="InterPro" id="IPR006683">
    <property type="entry name" value="Thioestr_dom"/>
</dbReference>
<dbReference type="CDD" id="cd00586">
    <property type="entry name" value="4HBT"/>
    <property type="match status" value="1"/>
</dbReference>
<comment type="caution">
    <text evidence="4">The sequence shown here is derived from an EMBL/GenBank/DDBJ whole genome shotgun (WGS) entry which is preliminary data.</text>
</comment>
<evidence type="ECO:0000259" key="3">
    <source>
        <dbReference type="Pfam" id="PF03061"/>
    </source>
</evidence>
<evidence type="ECO:0000256" key="1">
    <source>
        <dbReference type="ARBA" id="ARBA00005953"/>
    </source>
</evidence>
<reference evidence="4 5" key="1">
    <citation type="submission" date="2019-07" db="EMBL/GenBank/DDBJ databases">
        <title>Whole genome shotgun sequence of Skermanella aerolata NBRC 106429.</title>
        <authorList>
            <person name="Hosoyama A."/>
            <person name="Uohara A."/>
            <person name="Ohji S."/>
            <person name="Ichikawa N."/>
        </authorList>
    </citation>
    <scope>NUCLEOTIDE SEQUENCE [LARGE SCALE GENOMIC DNA]</scope>
    <source>
        <strain evidence="4 5">NBRC 106429</strain>
    </source>
</reference>
<dbReference type="Proteomes" id="UP000321523">
    <property type="component" value="Unassembled WGS sequence"/>
</dbReference>
<name>A0A512DRV7_9PROT</name>
<dbReference type="PROSITE" id="PS01328">
    <property type="entry name" value="4HBCOA_THIOESTERASE"/>
    <property type="match status" value="1"/>
</dbReference>
<dbReference type="InterPro" id="IPR050563">
    <property type="entry name" value="4-hydroxybenzoyl-CoA_TE"/>
</dbReference>
<proteinExistence type="inferred from homology"/>
<evidence type="ECO:0000313" key="5">
    <source>
        <dbReference type="Proteomes" id="UP000321523"/>
    </source>
</evidence>
<protein>
    <submittedName>
        <fullName evidence="4">Tol-pal system-associated acyl-CoA thioesterase</fullName>
    </submittedName>
</protein>
<dbReference type="AlphaFoldDB" id="A0A512DRV7"/>
<comment type="similarity">
    <text evidence="1">Belongs to the 4-hydroxybenzoyl-CoA thioesterase family.</text>
</comment>
<organism evidence="4 5">
    <name type="scientific">Skermanella aerolata</name>
    <dbReference type="NCBI Taxonomy" id="393310"/>
    <lineage>
        <taxon>Bacteria</taxon>
        <taxon>Pseudomonadati</taxon>
        <taxon>Pseudomonadota</taxon>
        <taxon>Alphaproteobacteria</taxon>
        <taxon>Rhodospirillales</taxon>
        <taxon>Azospirillaceae</taxon>
        <taxon>Skermanella</taxon>
    </lineage>
</organism>
<keyword evidence="5" id="KW-1185">Reference proteome</keyword>
<dbReference type="Gene3D" id="3.10.129.10">
    <property type="entry name" value="Hotdog Thioesterase"/>
    <property type="match status" value="1"/>
</dbReference>